<evidence type="ECO:0000313" key="3">
    <source>
        <dbReference type="Proteomes" id="UP001152622"/>
    </source>
</evidence>
<protein>
    <submittedName>
        <fullName evidence="2">Uncharacterized protein</fullName>
    </submittedName>
</protein>
<evidence type="ECO:0000313" key="2">
    <source>
        <dbReference type="EMBL" id="KAJ8332049.1"/>
    </source>
</evidence>
<feature type="compositionally biased region" description="Basic and acidic residues" evidence="1">
    <location>
        <begin position="44"/>
        <end position="56"/>
    </location>
</feature>
<comment type="caution">
    <text evidence="2">The sequence shown here is derived from an EMBL/GenBank/DDBJ whole genome shotgun (WGS) entry which is preliminary data.</text>
</comment>
<name>A0A9Q1E4I3_SYNKA</name>
<proteinExistence type="predicted"/>
<evidence type="ECO:0000256" key="1">
    <source>
        <dbReference type="SAM" id="MobiDB-lite"/>
    </source>
</evidence>
<keyword evidence="3" id="KW-1185">Reference proteome</keyword>
<organism evidence="2 3">
    <name type="scientific">Synaphobranchus kaupii</name>
    <name type="common">Kaup's arrowtooth eel</name>
    <dbReference type="NCBI Taxonomy" id="118154"/>
    <lineage>
        <taxon>Eukaryota</taxon>
        <taxon>Metazoa</taxon>
        <taxon>Chordata</taxon>
        <taxon>Craniata</taxon>
        <taxon>Vertebrata</taxon>
        <taxon>Euteleostomi</taxon>
        <taxon>Actinopterygii</taxon>
        <taxon>Neopterygii</taxon>
        <taxon>Teleostei</taxon>
        <taxon>Anguilliformes</taxon>
        <taxon>Synaphobranchidae</taxon>
        <taxon>Synaphobranchus</taxon>
    </lineage>
</organism>
<sequence length="122" mass="13259">MKSVFHLFDKHGGVHNTSSGARRVRPPPAVPYQRQTPAALAVRTTERHGGRQDRQLLSDGFPRSPVPQESSFFTVGASLTVQTLAARLRTATGHCVINGSSRCPRYAPWGPPARFLAQDASP</sequence>
<feature type="region of interest" description="Disordered" evidence="1">
    <location>
        <begin position="11"/>
        <end position="64"/>
    </location>
</feature>
<dbReference type="EMBL" id="JAINUF010000052">
    <property type="protein sequence ID" value="KAJ8332049.1"/>
    <property type="molecule type" value="Genomic_DNA"/>
</dbReference>
<dbReference type="Proteomes" id="UP001152622">
    <property type="component" value="Unassembled WGS sequence"/>
</dbReference>
<accession>A0A9Q1E4I3</accession>
<gene>
    <name evidence="2" type="ORF">SKAU_G00429670</name>
</gene>
<dbReference type="AlphaFoldDB" id="A0A9Q1E4I3"/>
<reference evidence="2" key="1">
    <citation type="journal article" date="2023" name="Science">
        <title>Genome structures resolve the early diversification of teleost fishes.</title>
        <authorList>
            <person name="Parey E."/>
            <person name="Louis A."/>
            <person name="Montfort J."/>
            <person name="Bouchez O."/>
            <person name="Roques C."/>
            <person name="Iampietro C."/>
            <person name="Lluch J."/>
            <person name="Castinel A."/>
            <person name="Donnadieu C."/>
            <person name="Desvignes T."/>
            <person name="Floi Bucao C."/>
            <person name="Jouanno E."/>
            <person name="Wen M."/>
            <person name="Mejri S."/>
            <person name="Dirks R."/>
            <person name="Jansen H."/>
            <person name="Henkel C."/>
            <person name="Chen W.J."/>
            <person name="Zahm M."/>
            <person name="Cabau C."/>
            <person name="Klopp C."/>
            <person name="Thompson A.W."/>
            <person name="Robinson-Rechavi M."/>
            <person name="Braasch I."/>
            <person name="Lecointre G."/>
            <person name="Bobe J."/>
            <person name="Postlethwait J.H."/>
            <person name="Berthelot C."/>
            <person name="Roest Crollius H."/>
            <person name="Guiguen Y."/>
        </authorList>
    </citation>
    <scope>NUCLEOTIDE SEQUENCE</scope>
    <source>
        <strain evidence="2">WJC10195</strain>
    </source>
</reference>